<dbReference type="InterPro" id="IPR052336">
    <property type="entry name" value="MlaD_Phospholipid_Transporter"/>
</dbReference>
<dbReference type="PANTHER" id="PTHR33371">
    <property type="entry name" value="INTERMEMBRANE PHOSPHOLIPID TRANSPORT SYSTEM BINDING PROTEIN MLAD-RELATED"/>
    <property type="match status" value="1"/>
</dbReference>
<dbReference type="GO" id="GO:0005543">
    <property type="term" value="F:phospholipid binding"/>
    <property type="evidence" value="ECO:0007669"/>
    <property type="project" value="TreeGrafter"/>
</dbReference>
<evidence type="ECO:0000313" key="2">
    <source>
        <dbReference type="EMBL" id="EQD43336.1"/>
    </source>
</evidence>
<protein>
    <submittedName>
        <fullName evidence="2">Mammalian cell entry related domain protein</fullName>
    </submittedName>
</protein>
<dbReference type="EMBL" id="AUZX01011415">
    <property type="protein sequence ID" value="EQD43336.1"/>
    <property type="molecule type" value="Genomic_DNA"/>
</dbReference>
<feature type="non-terminal residue" evidence="2">
    <location>
        <position position="1"/>
    </location>
</feature>
<feature type="domain" description="Mce/MlaD" evidence="1">
    <location>
        <begin position="2"/>
        <end position="45"/>
    </location>
</feature>
<dbReference type="Pfam" id="PF02470">
    <property type="entry name" value="MlaD"/>
    <property type="match status" value="1"/>
</dbReference>
<dbReference type="PANTHER" id="PTHR33371:SF4">
    <property type="entry name" value="INTERMEMBRANE PHOSPHOLIPID TRANSPORT SYSTEM BINDING PROTEIN MLAD"/>
    <property type="match status" value="1"/>
</dbReference>
<sequence>FDTNTERAKVWLRINPRFNQIPADSSAAIDTEGLLGGQYIAISPGAMPTYLTNGSQILETQSALVLENLINKFFATEANKSHGSGGGAKESK</sequence>
<name>T0Z5L7_9ZZZZ</name>
<dbReference type="GO" id="GO:0005548">
    <property type="term" value="F:phospholipid transporter activity"/>
    <property type="evidence" value="ECO:0007669"/>
    <property type="project" value="TreeGrafter"/>
</dbReference>
<dbReference type="AlphaFoldDB" id="T0Z5L7"/>
<proteinExistence type="predicted"/>
<evidence type="ECO:0000259" key="1">
    <source>
        <dbReference type="Pfam" id="PF02470"/>
    </source>
</evidence>
<dbReference type="InterPro" id="IPR003399">
    <property type="entry name" value="Mce/MlaD"/>
</dbReference>
<comment type="caution">
    <text evidence="2">The sequence shown here is derived from an EMBL/GenBank/DDBJ whole genome shotgun (WGS) entry which is preliminary data.</text>
</comment>
<accession>T0Z5L7</accession>
<reference evidence="2" key="1">
    <citation type="submission" date="2013-08" db="EMBL/GenBank/DDBJ databases">
        <authorList>
            <person name="Mendez C."/>
            <person name="Richter M."/>
            <person name="Ferrer M."/>
            <person name="Sanchez J."/>
        </authorList>
    </citation>
    <scope>NUCLEOTIDE SEQUENCE</scope>
</reference>
<organism evidence="2">
    <name type="scientific">mine drainage metagenome</name>
    <dbReference type="NCBI Taxonomy" id="410659"/>
    <lineage>
        <taxon>unclassified sequences</taxon>
        <taxon>metagenomes</taxon>
        <taxon>ecological metagenomes</taxon>
    </lineage>
</organism>
<reference evidence="2" key="2">
    <citation type="journal article" date="2014" name="ISME J.">
        <title>Microbial stratification in low pH oxic and suboxic macroscopic growths along an acid mine drainage.</title>
        <authorList>
            <person name="Mendez-Garcia C."/>
            <person name="Mesa V."/>
            <person name="Sprenger R.R."/>
            <person name="Richter M."/>
            <person name="Diez M.S."/>
            <person name="Solano J."/>
            <person name="Bargiela R."/>
            <person name="Golyshina O.V."/>
            <person name="Manteca A."/>
            <person name="Ramos J.L."/>
            <person name="Gallego J.R."/>
            <person name="Llorente I."/>
            <person name="Martins Dos Santos V.A."/>
            <person name="Jensen O.N."/>
            <person name="Pelaez A.I."/>
            <person name="Sanchez J."/>
            <person name="Ferrer M."/>
        </authorList>
    </citation>
    <scope>NUCLEOTIDE SEQUENCE</scope>
</reference>
<gene>
    <name evidence="2" type="ORF">B1A_15560</name>
</gene>